<dbReference type="STRING" id="1048340.SAMN05444487_10285"/>
<dbReference type="RefSeq" id="WP_091735691.1">
    <property type="nucleotide sequence ID" value="NZ_FNNQ01000002.1"/>
</dbReference>
<feature type="transmembrane region" description="Helical" evidence="2">
    <location>
        <begin position="77"/>
        <end position="102"/>
    </location>
</feature>
<keyword evidence="2" id="KW-0812">Transmembrane</keyword>
<name>A0A1H2S475_9BACL</name>
<evidence type="ECO:0000256" key="1">
    <source>
        <dbReference type="SAM" id="MobiDB-lite"/>
    </source>
</evidence>
<reference evidence="3 4" key="1">
    <citation type="submission" date="2016-10" db="EMBL/GenBank/DDBJ databases">
        <authorList>
            <person name="de Groot N.N."/>
        </authorList>
    </citation>
    <scope>NUCLEOTIDE SEQUENCE [LARGE SCALE GENOMIC DNA]</scope>
    <source>
        <strain evidence="3 4">DSM 45610</strain>
    </source>
</reference>
<feature type="region of interest" description="Disordered" evidence="1">
    <location>
        <begin position="112"/>
        <end position="136"/>
    </location>
</feature>
<organism evidence="3 4">
    <name type="scientific">Marininema mesophilum</name>
    <dbReference type="NCBI Taxonomy" id="1048340"/>
    <lineage>
        <taxon>Bacteria</taxon>
        <taxon>Bacillati</taxon>
        <taxon>Bacillota</taxon>
        <taxon>Bacilli</taxon>
        <taxon>Bacillales</taxon>
        <taxon>Thermoactinomycetaceae</taxon>
        <taxon>Marininema</taxon>
    </lineage>
</organism>
<keyword evidence="2" id="KW-0472">Membrane</keyword>
<dbReference type="AlphaFoldDB" id="A0A1H2S475"/>
<sequence>MEKSRITVRLNGTVTGPKSEQMSTKLPNSLTNSSVIAADKGEQRVNPWTVREVDEDGVEWGTPYSRKRTPSGKRGKGALALSIGAAVIIGTLMGIVVLSLFFPDDKNPTTGTIDSHVKTVPSQQEGATTSKLKPSKVPIKKTEAKISLPQLKAVLIQRGIFQKKSGASKTVMSQRTQGRAAVMTDKAPYRIYQAVAQDKENANKVFASLKEKSGQITYKNTTIGQSVPLPKESSTKWNKVLILAVKEGNHIFSTMVATTVKGVSSPTDLKNFKDSRIKVNASYTRFTKVRDDVEAELPSSVKSEWSEMVRAMDLVVQSCQTDQPNKAMYWQIQEGLVRYVLAYEKFLEALS</sequence>
<keyword evidence="4" id="KW-1185">Reference proteome</keyword>
<protein>
    <recommendedName>
        <fullName evidence="5">Stage II sporulation protein B</fullName>
    </recommendedName>
</protein>
<proteinExistence type="predicted"/>
<evidence type="ECO:0008006" key="5">
    <source>
        <dbReference type="Google" id="ProtNLM"/>
    </source>
</evidence>
<dbReference type="OrthoDB" id="2680382at2"/>
<evidence type="ECO:0000313" key="4">
    <source>
        <dbReference type="Proteomes" id="UP000198534"/>
    </source>
</evidence>
<dbReference type="EMBL" id="FNNQ01000002">
    <property type="protein sequence ID" value="SDW25974.1"/>
    <property type="molecule type" value="Genomic_DNA"/>
</dbReference>
<keyword evidence="2" id="KW-1133">Transmembrane helix</keyword>
<accession>A0A1H2S475</accession>
<evidence type="ECO:0000313" key="3">
    <source>
        <dbReference type="EMBL" id="SDW25974.1"/>
    </source>
</evidence>
<feature type="compositionally biased region" description="Polar residues" evidence="1">
    <location>
        <begin position="120"/>
        <end position="132"/>
    </location>
</feature>
<evidence type="ECO:0000256" key="2">
    <source>
        <dbReference type="SAM" id="Phobius"/>
    </source>
</evidence>
<feature type="region of interest" description="Disordered" evidence="1">
    <location>
        <begin position="1"/>
        <end position="28"/>
    </location>
</feature>
<feature type="compositionally biased region" description="Polar residues" evidence="1">
    <location>
        <begin position="10"/>
        <end position="28"/>
    </location>
</feature>
<dbReference type="Proteomes" id="UP000198534">
    <property type="component" value="Unassembled WGS sequence"/>
</dbReference>
<gene>
    <name evidence="3" type="ORF">SAMN05444487_10285</name>
</gene>